<proteinExistence type="predicted"/>
<dbReference type="InterPro" id="IPR032811">
    <property type="entry name" value="Put_conjugal_transfer"/>
</dbReference>
<evidence type="ECO:0000313" key="2">
    <source>
        <dbReference type="Proteomes" id="UP000000748"/>
    </source>
</evidence>
<dbReference type="Pfam" id="PF13729">
    <property type="entry name" value="TraF_2"/>
    <property type="match status" value="1"/>
</dbReference>
<accession>B7N004</accession>
<gene>
    <name evidence="1" type="primary">traF</name>
    <name evidence="1" type="ordered locus">ECED1_3520</name>
</gene>
<evidence type="ECO:0000313" key="1">
    <source>
        <dbReference type="EMBL" id="CAR09672.2"/>
    </source>
</evidence>
<name>B7N004_ECO81</name>
<dbReference type="KEGG" id="ecq:ECED1_3520"/>
<dbReference type="Gene3D" id="2.40.160.60">
    <property type="entry name" value="Outer membrane protein transport protein (OMPP1/FadL/TodX)"/>
    <property type="match status" value="1"/>
</dbReference>
<dbReference type="AlphaFoldDB" id="B7N004"/>
<evidence type="ECO:0008006" key="3">
    <source>
        <dbReference type="Google" id="ProtNLM"/>
    </source>
</evidence>
<organism evidence="1 2">
    <name type="scientific">Escherichia coli O81 (strain ED1a)</name>
    <dbReference type="NCBI Taxonomy" id="585397"/>
    <lineage>
        <taxon>Bacteria</taxon>
        <taxon>Pseudomonadati</taxon>
        <taxon>Pseudomonadota</taxon>
        <taxon>Gammaproteobacteria</taxon>
        <taxon>Enterobacterales</taxon>
        <taxon>Enterobacteriaceae</taxon>
        <taxon>Escherichia</taxon>
    </lineage>
</organism>
<dbReference type="EMBL" id="CU928162">
    <property type="protein sequence ID" value="CAR09672.2"/>
    <property type="molecule type" value="Genomic_DNA"/>
</dbReference>
<dbReference type="HOGENOM" id="CLU_037007_1_0_6"/>
<protein>
    <recommendedName>
        <fullName evidence="3">Conjugal transfer protein TraF</fullName>
    </recommendedName>
</protein>
<reference evidence="2" key="1">
    <citation type="journal article" date="2009" name="PLoS Genet.">
        <title>Organised genome dynamics in the Escherichia coli species results in highly diverse adaptive paths.</title>
        <authorList>
            <person name="Touchon M."/>
            <person name="Hoede C."/>
            <person name="Tenaillon O."/>
            <person name="Barbe V."/>
            <person name="Baeriswyl S."/>
            <person name="Bidet P."/>
            <person name="Bingen E."/>
            <person name="Bonacorsi S."/>
            <person name="Bouchier C."/>
            <person name="Bouvet O."/>
            <person name="Calteau A."/>
            <person name="Chiapello H."/>
            <person name="Clermont O."/>
            <person name="Cruveiller S."/>
            <person name="Danchin A."/>
            <person name="Diard M."/>
            <person name="Dossat C."/>
            <person name="Karoui M.E."/>
            <person name="Frapy E."/>
            <person name="Garry L."/>
            <person name="Ghigo J.M."/>
            <person name="Gilles A.M."/>
            <person name="Johnson J."/>
            <person name="Le Bouguenec C."/>
            <person name="Lescat M."/>
            <person name="Mangenot S."/>
            <person name="Martinez-Jehanne V."/>
            <person name="Matic I."/>
            <person name="Nassif X."/>
            <person name="Oztas S."/>
            <person name="Petit M.A."/>
            <person name="Pichon C."/>
            <person name="Rouy Z."/>
            <person name="Ruf C.S."/>
            <person name="Schneider D."/>
            <person name="Tourret J."/>
            <person name="Vacherie B."/>
            <person name="Vallenet D."/>
            <person name="Medigue C."/>
            <person name="Rocha E.P.C."/>
            <person name="Denamur E."/>
        </authorList>
    </citation>
    <scope>NUCLEOTIDE SEQUENCE [LARGE SCALE GENOMIC DNA]</scope>
    <source>
        <strain evidence="2">ED1a</strain>
    </source>
</reference>
<sequence length="416" mass="44813">MPRLCYTRKTLIQETEMMMKKHITRTLVASAVLFSFNSAAATSYSEARNDAMGGTGVASSHYGVAPLANPALLTKAGPDDDFSLLLPSVGAQLSDPDNITDNADRISDDWKAFDRAIDSNHGVPEAAARLKERLRDFRHTHAAAQLGVSAVAALPGDRLSAALMVKSHGTVSVDGKVSDADLTYLEEVANSTGQEVDKSRLTSQAFARAALITDVGIALATELETAGQKWSLGFTPKFQRVDLFNYNVLVRNYDSSAFKGDRYHNTKNGINADIGASTDLDDNWTLGLVAQNLIPRSIETKEVNGITETFRIRPQVTAGVSWHNAMFTTAFDVDLTPASGFTSDSNRQFAAIGAEFNAWKWAQLRAGYRQNLAGNDGSAFTAGVGISPFDVVHLDVAGLIGTDNTYGAVAQFQFTF</sequence>
<dbReference type="Proteomes" id="UP000000748">
    <property type="component" value="Chromosome"/>
</dbReference>